<evidence type="ECO:0000313" key="3">
    <source>
        <dbReference type="EMBL" id="PON37198.1"/>
    </source>
</evidence>
<feature type="signal peptide" evidence="2">
    <location>
        <begin position="1"/>
        <end position="16"/>
    </location>
</feature>
<feature type="chain" id="PRO_5015160503" evidence="2">
    <location>
        <begin position="17"/>
        <end position="100"/>
    </location>
</feature>
<keyword evidence="1" id="KW-0472">Membrane</keyword>
<accession>A0A2P5AKW9</accession>
<name>A0A2P5AKW9_TREOI</name>
<evidence type="ECO:0000256" key="2">
    <source>
        <dbReference type="SAM" id="SignalP"/>
    </source>
</evidence>
<keyword evidence="1" id="KW-0812">Transmembrane</keyword>
<dbReference type="AlphaFoldDB" id="A0A2P5AKW9"/>
<reference evidence="4" key="1">
    <citation type="submission" date="2016-06" db="EMBL/GenBank/DDBJ databases">
        <title>Parallel loss of symbiosis genes in relatives of nitrogen-fixing non-legume Parasponia.</title>
        <authorList>
            <person name="Van Velzen R."/>
            <person name="Holmer R."/>
            <person name="Bu F."/>
            <person name="Rutten L."/>
            <person name="Van Zeijl A."/>
            <person name="Liu W."/>
            <person name="Santuari L."/>
            <person name="Cao Q."/>
            <person name="Sharma T."/>
            <person name="Shen D."/>
            <person name="Roswanjaya Y."/>
            <person name="Wardhani T."/>
            <person name="Kalhor M.S."/>
            <person name="Jansen J."/>
            <person name="Van den Hoogen J."/>
            <person name="Gungor B."/>
            <person name="Hartog M."/>
            <person name="Hontelez J."/>
            <person name="Verver J."/>
            <person name="Yang W.-C."/>
            <person name="Schijlen E."/>
            <person name="Repin R."/>
            <person name="Schilthuizen M."/>
            <person name="Schranz E."/>
            <person name="Heidstra R."/>
            <person name="Miyata K."/>
            <person name="Fedorova E."/>
            <person name="Kohlen W."/>
            <person name="Bisseling T."/>
            <person name="Smit S."/>
            <person name="Geurts R."/>
        </authorList>
    </citation>
    <scope>NUCLEOTIDE SEQUENCE [LARGE SCALE GENOMIC DNA]</scope>
    <source>
        <strain evidence="4">cv. RG33-2</strain>
    </source>
</reference>
<comment type="caution">
    <text evidence="3">The sequence shown here is derived from an EMBL/GenBank/DDBJ whole genome shotgun (WGS) entry which is preliminary data.</text>
</comment>
<keyword evidence="1" id="KW-1133">Transmembrane helix</keyword>
<gene>
    <name evidence="3" type="ORF">TorRG33x02_347880</name>
</gene>
<evidence type="ECO:0000256" key="1">
    <source>
        <dbReference type="SAM" id="Phobius"/>
    </source>
</evidence>
<dbReference type="InParanoid" id="A0A2P5AKW9"/>
<proteinExistence type="predicted"/>
<dbReference type="Proteomes" id="UP000237000">
    <property type="component" value="Unassembled WGS sequence"/>
</dbReference>
<dbReference type="EMBL" id="JXTC01000798">
    <property type="protein sequence ID" value="PON37198.1"/>
    <property type="molecule type" value="Genomic_DNA"/>
</dbReference>
<feature type="transmembrane region" description="Helical" evidence="1">
    <location>
        <begin position="32"/>
        <end position="54"/>
    </location>
</feature>
<dbReference type="OrthoDB" id="10624101at2759"/>
<keyword evidence="2" id="KW-0732">Signal</keyword>
<sequence length="100" mass="10952">MVGLVILGLLFTQLSSQPQPHPWLFLAPSSRFPFAIELAWPIAVTGLAMVVATARPTMIVEKMFQARPTAISSNVEAFIPRKAVVIPFLVEPSTYMPVVC</sequence>
<organism evidence="3 4">
    <name type="scientific">Trema orientale</name>
    <name type="common">Charcoal tree</name>
    <name type="synonym">Celtis orientalis</name>
    <dbReference type="NCBI Taxonomy" id="63057"/>
    <lineage>
        <taxon>Eukaryota</taxon>
        <taxon>Viridiplantae</taxon>
        <taxon>Streptophyta</taxon>
        <taxon>Embryophyta</taxon>
        <taxon>Tracheophyta</taxon>
        <taxon>Spermatophyta</taxon>
        <taxon>Magnoliopsida</taxon>
        <taxon>eudicotyledons</taxon>
        <taxon>Gunneridae</taxon>
        <taxon>Pentapetalae</taxon>
        <taxon>rosids</taxon>
        <taxon>fabids</taxon>
        <taxon>Rosales</taxon>
        <taxon>Cannabaceae</taxon>
        <taxon>Trema</taxon>
    </lineage>
</organism>
<protein>
    <submittedName>
        <fullName evidence="3">Uncharacterized protein</fullName>
    </submittedName>
</protein>
<evidence type="ECO:0000313" key="4">
    <source>
        <dbReference type="Proteomes" id="UP000237000"/>
    </source>
</evidence>
<keyword evidence="4" id="KW-1185">Reference proteome</keyword>